<reference evidence="2 3" key="1">
    <citation type="submission" date="2017-12" db="EMBL/GenBank/DDBJ databases">
        <title>Sequencing, de novo assembly and annotation of complete genome of a new Thraustochytrid species, strain FCC1311.</title>
        <authorList>
            <person name="Sedici K."/>
            <person name="Godart F."/>
            <person name="Aiese Cigliano R."/>
            <person name="Sanseverino W."/>
            <person name="Barakat M."/>
            <person name="Ortet P."/>
            <person name="Marechal E."/>
            <person name="Cagnac O."/>
            <person name="Amato A."/>
        </authorList>
    </citation>
    <scope>NUCLEOTIDE SEQUENCE [LARGE SCALE GENOMIC DNA]</scope>
</reference>
<gene>
    <name evidence="2" type="ORF">FCC1311_112312</name>
</gene>
<keyword evidence="3" id="KW-1185">Reference proteome</keyword>
<name>A0A2R5GXF2_9STRA</name>
<evidence type="ECO:0000313" key="2">
    <source>
        <dbReference type="EMBL" id="GBG35009.1"/>
    </source>
</evidence>
<dbReference type="OrthoDB" id="2414723at2759"/>
<dbReference type="Pfam" id="PF02214">
    <property type="entry name" value="BTB_2"/>
    <property type="match status" value="1"/>
</dbReference>
<dbReference type="InterPro" id="IPR003131">
    <property type="entry name" value="T1-type_BTB"/>
</dbReference>
<feature type="domain" description="BTB" evidence="1">
    <location>
        <begin position="84"/>
        <end position="188"/>
    </location>
</feature>
<evidence type="ECO:0000313" key="3">
    <source>
        <dbReference type="Proteomes" id="UP000241890"/>
    </source>
</evidence>
<dbReference type="EMBL" id="BEYU01000252">
    <property type="protein sequence ID" value="GBG35009.1"/>
    <property type="molecule type" value="Genomic_DNA"/>
</dbReference>
<evidence type="ECO:0000259" key="1">
    <source>
        <dbReference type="SMART" id="SM00225"/>
    </source>
</evidence>
<dbReference type="SMART" id="SM00225">
    <property type="entry name" value="BTB"/>
    <property type="match status" value="1"/>
</dbReference>
<accession>A0A2R5GXF2</accession>
<sequence>MLRGNYAQDVREARRAQGLGGSGGGIGLGWDARAAEKHEDNLDDALEVLYQRSGADLDEDKRRFASARRSPWFQSTLLPTSELRRVRISVGGQLFETTEQVLKRDPGSLLAALVGSDSPIQPDDRGCFIIDRDWVLFRHILAFLRDGALPQAPDAAGDQLIARLYKEADFYRLETLRCAIREFLDPFQLVERAAAVPLSRLHKIERQMESSLQHLNLGEDPYLSGERVKRHDET</sequence>
<dbReference type="GO" id="GO:0051260">
    <property type="term" value="P:protein homooligomerization"/>
    <property type="evidence" value="ECO:0007669"/>
    <property type="project" value="InterPro"/>
</dbReference>
<proteinExistence type="predicted"/>
<dbReference type="InterPro" id="IPR000210">
    <property type="entry name" value="BTB/POZ_dom"/>
</dbReference>
<dbReference type="Proteomes" id="UP000241890">
    <property type="component" value="Unassembled WGS sequence"/>
</dbReference>
<dbReference type="AlphaFoldDB" id="A0A2R5GXF2"/>
<comment type="caution">
    <text evidence="2">The sequence shown here is derived from an EMBL/GenBank/DDBJ whole genome shotgun (WGS) entry which is preliminary data.</text>
</comment>
<dbReference type="CDD" id="cd18316">
    <property type="entry name" value="BTB_POZ_KCTD-like"/>
    <property type="match status" value="1"/>
</dbReference>
<dbReference type="SUPFAM" id="SSF54695">
    <property type="entry name" value="POZ domain"/>
    <property type="match status" value="1"/>
</dbReference>
<dbReference type="InParanoid" id="A0A2R5GXF2"/>
<dbReference type="PANTHER" id="PTHR14499:SF136">
    <property type="entry name" value="GH08630P"/>
    <property type="match status" value="1"/>
</dbReference>
<dbReference type="PANTHER" id="PTHR14499">
    <property type="entry name" value="POTASSIUM CHANNEL TETRAMERIZATION DOMAIN-CONTAINING"/>
    <property type="match status" value="1"/>
</dbReference>
<dbReference type="Gene3D" id="3.30.710.10">
    <property type="entry name" value="Potassium Channel Kv1.1, Chain A"/>
    <property type="match status" value="1"/>
</dbReference>
<organism evidence="2 3">
    <name type="scientific">Hondaea fermentalgiana</name>
    <dbReference type="NCBI Taxonomy" id="2315210"/>
    <lineage>
        <taxon>Eukaryota</taxon>
        <taxon>Sar</taxon>
        <taxon>Stramenopiles</taxon>
        <taxon>Bigyra</taxon>
        <taxon>Labyrinthulomycetes</taxon>
        <taxon>Thraustochytrida</taxon>
        <taxon>Thraustochytriidae</taxon>
        <taxon>Hondaea</taxon>
    </lineage>
</organism>
<dbReference type="InterPro" id="IPR011333">
    <property type="entry name" value="SKP1/BTB/POZ_sf"/>
</dbReference>
<protein>
    <submittedName>
        <fullName evidence="2">BTB/POZ domain-containing protein KCTD6</fullName>
    </submittedName>
</protein>